<dbReference type="AlphaFoldDB" id="A0A420FPA7"/>
<dbReference type="GO" id="GO:0043565">
    <property type="term" value="F:sequence-specific DNA binding"/>
    <property type="evidence" value="ECO:0007669"/>
    <property type="project" value="InterPro"/>
</dbReference>
<evidence type="ECO:0000256" key="2">
    <source>
        <dbReference type="ARBA" id="ARBA00023125"/>
    </source>
</evidence>
<keyword evidence="2" id="KW-0238">DNA-binding</keyword>
<dbReference type="Proteomes" id="UP000286402">
    <property type="component" value="Unassembled WGS sequence"/>
</dbReference>
<dbReference type="PANTHER" id="PTHR43280:SF32">
    <property type="entry name" value="TRANSCRIPTIONAL REGULATORY PROTEIN"/>
    <property type="match status" value="1"/>
</dbReference>
<dbReference type="SMART" id="SM00342">
    <property type="entry name" value="HTH_ARAC"/>
    <property type="match status" value="1"/>
</dbReference>
<evidence type="ECO:0000313" key="4">
    <source>
        <dbReference type="EMBL" id="RKF34800.1"/>
    </source>
</evidence>
<accession>A0A420FPA7</accession>
<reference evidence="4 5" key="1">
    <citation type="submission" date="2016-07" db="EMBL/GenBank/DDBJ databases">
        <title>Genome analysis of Sphingobacterium siyangense T12B17.</title>
        <authorList>
            <person name="Xu D."/>
            <person name="Su Y."/>
            <person name="Zheng S."/>
        </authorList>
    </citation>
    <scope>NUCLEOTIDE SEQUENCE [LARGE SCALE GENOMIC DNA]</scope>
    <source>
        <strain evidence="4 5">T12B17</strain>
    </source>
</reference>
<dbReference type="InterPro" id="IPR009057">
    <property type="entry name" value="Homeodomain-like_sf"/>
</dbReference>
<dbReference type="EMBL" id="MCAQ01000023">
    <property type="protein sequence ID" value="RKF34800.1"/>
    <property type="molecule type" value="Genomic_DNA"/>
</dbReference>
<evidence type="ECO:0000256" key="3">
    <source>
        <dbReference type="ARBA" id="ARBA00023163"/>
    </source>
</evidence>
<dbReference type="Gene3D" id="1.10.10.60">
    <property type="entry name" value="Homeodomain-like"/>
    <property type="match status" value="1"/>
</dbReference>
<dbReference type="RefSeq" id="WP_075992098.1">
    <property type="nucleotide sequence ID" value="NZ_CP070350.1"/>
</dbReference>
<dbReference type="Pfam" id="PF02311">
    <property type="entry name" value="AraC_binding"/>
    <property type="match status" value="1"/>
</dbReference>
<keyword evidence="5" id="KW-1185">Reference proteome</keyword>
<dbReference type="Pfam" id="PF12833">
    <property type="entry name" value="HTH_18"/>
    <property type="match status" value="1"/>
</dbReference>
<proteinExistence type="predicted"/>
<dbReference type="InterPro" id="IPR018060">
    <property type="entry name" value="HTH_AraC"/>
</dbReference>
<dbReference type="GO" id="GO:0003700">
    <property type="term" value="F:DNA-binding transcription factor activity"/>
    <property type="evidence" value="ECO:0007669"/>
    <property type="project" value="InterPro"/>
</dbReference>
<dbReference type="SUPFAM" id="SSF51215">
    <property type="entry name" value="Regulatory protein AraC"/>
    <property type="match status" value="1"/>
</dbReference>
<name>A0A420FPA7_9SPHI</name>
<comment type="caution">
    <text evidence="4">The sequence shown here is derived from an EMBL/GenBank/DDBJ whole genome shotgun (WGS) entry which is preliminary data.</text>
</comment>
<dbReference type="PANTHER" id="PTHR43280">
    <property type="entry name" value="ARAC-FAMILY TRANSCRIPTIONAL REGULATOR"/>
    <property type="match status" value="1"/>
</dbReference>
<gene>
    <name evidence="4" type="ORF">BCY89_07500</name>
</gene>
<dbReference type="PROSITE" id="PS01124">
    <property type="entry name" value="HTH_ARAC_FAMILY_2"/>
    <property type="match status" value="1"/>
</dbReference>
<keyword evidence="1" id="KW-0805">Transcription regulation</keyword>
<evidence type="ECO:0000256" key="1">
    <source>
        <dbReference type="ARBA" id="ARBA00023015"/>
    </source>
</evidence>
<protein>
    <submittedName>
        <fullName evidence="4">Uncharacterized protein</fullName>
    </submittedName>
</protein>
<organism evidence="4 5">
    <name type="scientific">Sphingobacterium siyangense</name>
    <dbReference type="NCBI Taxonomy" id="459529"/>
    <lineage>
        <taxon>Bacteria</taxon>
        <taxon>Pseudomonadati</taxon>
        <taxon>Bacteroidota</taxon>
        <taxon>Sphingobacteriia</taxon>
        <taxon>Sphingobacteriales</taxon>
        <taxon>Sphingobacteriaceae</taxon>
        <taxon>Sphingobacterium</taxon>
    </lineage>
</organism>
<keyword evidence="3" id="KW-0804">Transcription</keyword>
<evidence type="ECO:0000313" key="5">
    <source>
        <dbReference type="Proteomes" id="UP000286402"/>
    </source>
</evidence>
<dbReference type="InterPro" id="IPR037923">
    <property type="entry name" value="HTH-like"/>
</dbReference>
<dbReference type="InterPro" id="IPR003313">
    <property type="entry name" value="AraC-bd"/>
</dbReference>
<sequence length="303" mass="35083">MGTKFVDLKTVTLMQLSNALGTSLFPVKNNHYLVAEEDAANFSLYLDFYYRSEYYALILIKRGTVEFSVGARKFVASAGDVLFCGPMEAFVIHTISPDMQMKSIYFTQKLIEEAGFNYKTNDILKSFSSTPFYILSKQEKIFFRIDYHITQLGFLNVSRDRIDYSNDMIWHHFSLLMYEVQNFNRYLEQQSHISPRLEAITADFFNLVNEHYVNNHDVQFYADKLAISRKYLTKVLNTTLTKSPKEIINNVLLIEAKVLLKNNKFSVKDVAVKLSFADQATFSKFFKKLTGKNPSCYKVSAEF</sequence>
<dbReference type="SUPFAM" id="SSF46689">
    <property type="entry name" value="Homeodomain-like"/>
    <property type="match status" value="1"/>
</dbReference>